<evidence type="ECO:0000259" key="10">
    <source>
        <dbReference type="Pfam" id="PF08019"/>
    </source>
</evidence>
<dbReference type="PANTHER" id="PTHR30443">
    <property type="entry name" value="INNER MEMBRANE PROTEIN"/>
    <property type="match status" value="1"/>
</dbReference>
<dbReference type="InterPro" id="IPR040423">
    <property type="entry name" value="PEA_transferase"/>
</dbReference>
<dbReference type="PANTHER" id="PTHR30443:SF0">
    <property type="entry name" value="PHOSPHOETHANOLAMINE TRANSFERASE EPTA"/>
    <property type="match status" value="1"/>
</dbReference>
<evidence type="ECO:0000256" key="4">
    <source>
        <dbReference type="ARBA" id="ARBA00022679"/>
    </source>
</evidence>
<evidence type="ECO:0000259" key="9">
    <source>
        <dbReference type="Pfam" id="PF00884"/>
    </source>
</evidence>
<keyword evidence="4" id="KW-0808">Transferase</keyword>
<evidence type="ECO:0000256" key="2">
    <source>
        <dbReference type="ARBA" id="ARBA00022475"/>
    </source>
</evidence>
<proteinExistence type="predicted"/>
<feature type="transmembrane region" description="Helical" evidence="8">
    <location>
        <begin position="59"/>
        <end position="83"/>
    </location>
</feature>
<sequence>MIKLFNSFVPIRNYMLQLHWQTSAIKFIMLMSLGNIILYNSHVFLFSASNLDYLSLNGMLTLATVAVVIFIVTALFLVLLSIISKHLAKLFCMLSAVVNSIALYFVLTYQVVLDKTMIGNVFNTNLSEASSYLHPKLILYLLLLGILPCWFIYKIRINKISRKSLLLQSLIFILIMIVWAYLNASRSLWIDKYSSRLGSRIMPWSYIGNTWKYQSMNLKFSSEQILLPPATFTADNEKTVIILVIGEAARAKNFSLLGYGRPTNPLLAKIGVIALRNTISCSTYTSLSLRCILSHTDVSSAFSKQYEPLPSYLYRHGVDVIWRTNNWSEPPLKVNSYQRNSDLEQDCKGDYCKYDEVLLSGLGERIRASKQQKIFAAIHHWGSHGPSYYTRYPKKFEVYKPVCKSVELNQCTDNELINAYDNTIVYTDYFLARTIEILQELKTSTMLIYISDHGQSLGEYGLYLHGAPYTIAPDVQKDIPFLVWMSPEFMKKKGINSDQIKQSQSHSHQNIFHSVMGAFNMHSDAYNDQLDIFNVMVESFSAE</sequence>
<dbReference type="CDD" id="cd16017">
    <property type="entry name" value="LptA"/>
    <property type="match status" value="1"/>
</dbReference>
<accession>A0A382BQ55</accession>
<keyword evidence="6 8" id="KW-1133">Transmembrane helix</keyword>
<evidence type="ECO:0000256" key="1">
    <source>
        <dbReference type="ARBA" id="ARBA00004429"/>
    </source>
</evidence>
<dbReference type="InterPro" id="IPR058130">
    <property type="entry name" value="PEA_transf_C"/>
</dbReference>
<feature type="domain" description="Phosphoethanolamine transferase N-terminal" evidence="10">
    <location>
        <begin position="73"/>
        <end position="214"/>
    </location>
</feature>
<feature type="domain" description="Sulfatase N-terminal" evidence="9">
    <location>
        <begin position="241"/>
        <end position="520"/>
    </location>
</feature>
<keyword evidence="7 8" id="KW-0472">Membrane</keyword>
<dbReference type="NCBIfam" id="NF007160">
    <property type="entry name" value="PRK09598.1"/>
    <property type="match status" value="1"/>
</dbReference>
<evidence type="ECO:0000256" key="7">
    <source>
        <dbReference type="ARBA" id="ARBA00023136"/>
    </source>
</evidence>
<feature type="transmembrane region" description="Helical" evidence="8">
    <location>
        <begin position="90"/>
        <end position="112"/>
    </location>
</feature>
<evidence type="ECO:0000256" key="6">
    <source>
        <dbReference type="ARBA" id="ARBA00022989"/>
    </source>
</evidence>
<reference evidence="11" key="1">
    <citation type="submission" date="2018-05" db="EMBL/GenBank/DDBJ databases">
        <authorList>
            <person name="Lanie J.A."/>
            <person name="Ng W.-L."/>
            <person name="Kazmierczak K.M."/>
            <person name="Andrzejewski T.M."/>
            <person name="Davidsen T.M."/>
            <person name="Wayne K.J."/>
            <person name="Tettelin H."/>
            <person name="Glass J.I."/>
            <person name="Rusch D."/>
            <person name="Podicherti R."/>
            <person name="Tsui H.-C.T."/>
            <person name="Winkler M.E."/>
        </authorList>
    </citation>
    <scope>NUCLEOTIDE SEQUENCE</scope>
</reference>
<dbReference type="Pfam" id="PF00884">
    <property type="entry name" value="Sulfatase"/>
    <property type="match status" value="1"/>
</dbReference>
<name>A0A382BQ55_9ZZZZ</name>
<feature type="transmembrane region" description="Helical" evidence="8">
    <location>
        <begin position="20"/>
        <end position="39"/>
    </location>
</feature>
<dbReference type="Pfam" id="PF08019">
    <property type="entry name" value="EptA_B_N"/>
    <property type="match status" value="1"/>
</dbReference>
<dbReference type="GO" id="GO:0016776">
    <property type="term" value="F:phosphotransferase activity, phosphate group as acceptor"/>
    <property type="evidence" value="ECO:0007669"/>
    <property type="project" value="TreeGrafter"/>
</dbReference>
<dbReference type="InterPro" id="IPR017850">
    <property type="entry name" value="Alkaline_phosphatase_core_sf"/>
</dbReference>
<gene>
    <name evidence="11" type="ORF">METZ01_LOCUS168583</name>
</gene>
<dbReference type="InterPro" id="IPR000917">
    <property type="entry name" value="Sulfatase_N"/>
</dbReference>
<dbReference type="EMBL" id="UINC01030781">
    <property type="protein sequence ID" value="SVB15729.1"/>
    <property type="molecule type" value="Genomic_DNA"/>
</dbReference>
<keyword evidence="3" id="KW-0997">Cell inner membrane</keyword>
<feature type="transmembrane region" description="Helical" evidence="8">
    <location>
        <begin position="132"/>
        <end position="153"/>
    </location>
</feature>
<evidence type="ECO:0008006" key="12">
    <source>
        <dbReference type="Google" id="ProtNLM"/>
    </source>
</evidence>
<dbReference type="Gene3D" id="3.40.720.10">
    <property type="entry name" value="Alkaline Phosphatase, subunit A"/>
    <property type="match status" value="1"/>
</dbReference>
<comment type="subcellular location">
    <subcellularLocation>
        <location evidence="1">Cell inner membrane</location>
        <topology evidence="1">Multi-pass membrane protein</topology>
    </subcellularLocation>
</comment>
<feature type="transmembrane region" description="Helical" evidence="8">
    <location>
        <begin position="165"/>
        <end position="182"/>
    </location>
</feature>
<evidence type="ECO:0000256" key="5">
    <source>
        <dbReference type="ARBA" id="ARBA00022692"/>
    </source>
</evidence>
<dbReference type="SUPFAM" id="SSF53649">
    <property type="entry name" value="Alkaline phosphatase-like"/>
    <property type="match status" value="1"/>
</dbReference>
<evidence type="ECO:0000313" key="11">
    <source>
        <dbReference type="EMBL" id="SVB15729.1"/>
    </source>
</evidence>
<dbReference type="GO" id="GO:0005886">
    <property type="term" value="C:plasma membrane"/>
    <property type="evidence" value="ECO:0007669"/>
    <property type="project" value="UniProtKB-SubCell"/>
</dbReference>
<dbReference type="GO" id="GO:0009244">
    <property type="term" value="P:lipopolysaccharide core region biosynthetic process"/>
    <property type="evidence" value="ECO:0007669"/>
    <property type="project" value="TreeGrafter"/>
</dbReference>
<organism evidence="11">
    <name type="scientific">marine metagenome</name>
    <dbReference type="NCBI Taxonomy" id="408172"/>
    <lineage>
        <taxon>unclassified sequences</taxon>
        <taxon>metagenomes</taxon>
        <taxon>ecological metagenomes</taxon>
    </lineage>
</organism>
<dbReference type="InterPro" id="IPR012549">
    <property type="entry name" value="EptA-like_N"/>
</dbReference>
<evidence type="ECO:0000256" key="8">
    <source>
        <dbReference type="SAM" id="Phobius"/>
    </source>
</evidence>
<evidence type="ECO:0000256" key="3">
    <source>
        <dbReference type="ARBA" id="ARBA00022519"/>
    </source>
</evidence>
<keyword evidence="2" id="KW-1003">Cell membrane</keyword>
<keyword evidence="5 8" id="KW-0812">Transmembrane</keyword>
<protein>
    <recommendedName>
        <fullName evidence="12">Sulfatase N-terminal domain-containing protein</fullName>
    </recommendedName>
</protein>
<dbReference type="AlphaFoldDB" id="A0A382BQ55"/>